<sequence>MQLEERRGKLLAEFREPERLYVKNNWEPKERQFIRAYTRNTRTLDATLPLQTSCQKLAESLKKLTKKITGGEDRSRADVPRLLDRAAFQHLIGRVPHYVLSMVAPEWEAAKALRWRQNRELEKERDALSALNKPGCPFACELPLRYSLPCRHWLYEAVVRSWGIPLTLLHPRWLLDGPPVVRNWTMSYGEQTVPEDAENLGDRYQDGGRNMILQSALEVVRVQGSFTGQQAEEFSRLFRVQNDRLMAGFRKQEESRTLLPPRLPEASNRSSLKEFKSHGSTKRRSMTGCEVAEHAATRADRTELVQEVDKLPNPSSRPSSLLSTTPQPLQETKRTRKPSAKATEMAVTAAEQIRKRSRKDNEMETPRPQPKKRNVSKEDESQLELQEQPTQECILVDLCSM</sequence>
<evidence type="ECO:0000313" key="2">
    <source>
        <dbReference type="EMBL" id="RKK88928.1"/>
    </source>
</evidence>
<comment type="caution">
    <text evidence="2">The sequence shown here is derived from an EMBL/GenBank/DDBJ whole genome shotgun (WGS) entry which is preliminary data.</text>
</comment>
<evidence type="ECO:0000256" key="1">
    <source>
        <dbReference type="SAM" id="MobiDB-lite"/>
    </source>
</evidence>
<dbReference type="AlphaFoldDB" id="A0A420P8S5"/>
<feature type="compositionally biased region" description="Low complexity" evidence="1">
    <location>
        <begin position="311"/>
        <end position="330"/>
    </location>
</feature>
<dbReference type="EMBL" id="MRCY01000356">
    <property type="protein sequence ID" value="RKK88928.1"/>
    <property type="molecule type" value="Genomic_DNA"/>
</dbReference>
<evidence type="ECO:0000313" key="3">
    <source>
        <dbReference type="Proteomes" id="UP000285860"/>
    </source>
</evidence>
<name>A0A420P8S5_FUSOX</name>
<organism evidence="2 3">
    <name type="scientific">Fusarium oxysporum</name>
    <name type="common">Fusarium vascular wilt</name>
    <dbReference type="NCBI Taxonomy" id="5507"/>
    <lineage>
        <taxon>Eukaryota</taxon>
        <taxon>Fungi</taxon>
        <taxon>Dikarya</taxon>
        <taxon>Ascomycota</taxon>
        <taxon>Pezizomycotina</taxon>
        <taxon>Sordariomycetes</taxon>
        <taxon>Hypocreomycetidae</taxon>
        <taxon>Hypocreales</taxon>
        <taxon>Nectriaceae</taxon>
        <taxon>Fusarium</taxon>
        <taxon>Fusarium oxysporum species complex</taxon>
    </lineage>
</organism>
<accession>A0A420P8S5</accession>
<feature type="compositionally biased region" description="Basic and acidic residues" evidence="1">
    <location>
        <begin position="291"/>
        <end position="310"/>
    </location>
</feature>
<gene>
    <name evidence="2" type="ORF">BFJ68_g16837</name>
</gene>
<reference evidence="2 3" key="1">
    <citation type="journal article" date="2018" name="Sci. Rep.">
        <title>Characterisation of pathogen-specific regions and novel effector candidates in Fusarium oxysporum f. sp. cepae.</title>
        <authorList>
            <person name="Armitage A.D."/>
            <person name="Taylor A."/>
            <person name="Sobczyk M.K."/>
            <person name="Baxter L."/>
            <person name="Greenfield B.P."/>
            <person name="Bates H.J."/>
            <person name="Wilson F."/>
            <person name="Jackson A.C."/>
            <person name="Ott S."/>
            <person name="Harrison R.J."/>
            <person name="Clarkson J.P."/>
        </authorList>
    </citation>
    <scope>NUCLEOTIDE SEQUENCE [LARGE SCALE GENOMIC DNA]</scope>
    <source>
        <strain evidence="2 3">Fo_A28</strain>
    </source>
</reference>
<proteinExistence type="predicted"/>
<protein>
    <submittedName>
        <fullName evidence="2">Uncharacterized protein</fullName>
    </submittedName>
</protein>
<feature type="region of interest" description="Disordered" evidence="1">
    <location>
        <begin position="252"/>
        <end position="390"/>
    </location>
</feature>
<dbReference type="Proteomes" id="UP000285860">
    <property type="component" value="Unassembled WGS sequence"/>
</dbReference>